<evidence type="ECO:0000313" key="1">
    <source>
        <dbReference type="EMBL" id="CAK9153037.1"/>
    </source>
</evidence>
<feature type="non-terminal residue" evidence="1">
    <location>
        <position position="1"/>
    </location>
</feature>
<evidence type="ECO:0000313" key="2">
    <source>
        <dbReference type="Proteomes" id="UP001642360"/>
    </source>
</evidence>
<reference evidence="1 2" key="1">
    <citation type="submission" date="2024-02" db="EMBL/GenBank/DDBJ databases">
        <authorList>
            <person name="Vignale AGUSTIN F."/>
            <person name="Sosa J E."/>
            <person name="Modenutti C."/>
        </authorList>
    </citation>
    <scope>NUCLEOTIDE SEQUENCE [LARGE SCALE GENOMIC DNA]</scope>
</reference>
<dbReference type="Proteomes" id="UP001642360">
    <property type="component" value="Unassembled WGS sequence"/>
</dbReference>
<feature type="non-terminal residue" evidence="1">
    <location>
        <position position="52"/>
    </location>
</feature>
<organism evidence="1 2">
    <name type="scientific">Ilex paraguariensis</name>
    <name type="common">yerba mate</name>
    <dbReference type="NCBI Taxonomy" id="185542"/>
    <lineage>
        <taxon>Eukaryota</taxon>
        <taxon>Viridiplantae</taxon>
        <taxon>Streptophyta</taxon>
        <taxon>Embryophyta</taxon>
        <taxon>Tracheophyta</taxon>
        <taxon>Spermatophyta</taxon>
        <taxon>Magnoliopsida</taxon>
        <taxon>eudicotyledons</taxon>
        <taxon>Gunneridae</taxon>
        <taxon>Pentapetalae</taxon>
        <taxon>asterids</taxon>
        <taxon>campanulids</taxon>
        <taxon>Aquifoliales</taxon>
        <taxon>Aquifoliaceae</taxon>
        <taxon>Ilex</taxon>
    </lineage>
</organism>
<accession>A0ABC8S7B2</accession>
<proteinExistence type="predicted"/>
<dbReference type="AlphaFoldDB" id="A0ABC8S7B2"/>
<dbReference type="EMBL" id="CAUOFW020002332">
    <property type="protein sequence ID" value="CAK9153037.1"/>
    <property type="molecule type" value="Genomic_DNA"/>
</dbReference>
<name>A0ABC8S7B2_9AQUA</name>
<protein>
    <submittedName>
        <fullName evidence="1">Uncharacterized protein</fullName>
    </submittedName>
</protein>
<gene>
    <name evidence="1" type="ORF">ILEXP_LOCUS21278</name>
</gene>
<comment type="caution">
    <text evidence="1">The sequence shown here is derived from an EMBL/GenBank/DDBJ whole genome shotgun (WGS) entry which is preliminary data.</text>
</comment>
<keyword evidence="2" id="KW-1185">Reference proteome</keyword>
<sequence length="52" mass="5778">PNQKVSMTSEGMSCEEESDEVAFIHKDLVDVVKDEEEEKVTSHSSSSCLFSL</sequence>